<organism evidence="6 7">
    <name type="scientific">Psychrilyobacter piezotolerans</name>
    <dbReference type="NCBI Taxonomy" id="2293438"/>
    <lineage>
        <taxon>Bacteria</taxon>
        <taxon>Fusobacteriati</taxon>
        <taxon>Fusobacteriota</taxon>
        <taxon>Fusobacteriia</taxon>
        <taxon>Fusobacteriales</taxon>
        <taxon>Fusobacteriaceae</taxon>
        <taxon>Psychrilyobacter</taxon>
    </lineage>
</organism>
<feature type="domain" description="HTH crp-type" evidence="5">
    <location>
        <begin position="148"/>
        <end position="212"/>
    </location>
</feature>
<evidence type="ECO:0000313" key="7">
    <source>
        <dbReference type="Proteomes" id="UP000263486"/>
    </source>
</evidence>
<dbReference type="InterPro" id="IPR018490">
    <property type="entry name" value="cNMP-bd_dom_sf"/>
</dbReference>
<evidence type="ECO:0000259" key="4">
    <source>
        <dbReference type="PROSITE" id="PS50042"/>
    </source>
</evidence>
<dbReference type="Proteomes" id="UP000263486">
    <property type="component" value="Unassembled WGS sequence"/>
</dbReference>
<proteinExistence type="predicted"/>
<dbReference type="Gene3D" id="2.60.120.10">
    <property type="entry name" value="Jelly Rolls"/>
    <property type="match status" value="1"/>
</dbReference>
<evidence type="ECO:0000256" key="3">
    <source>
        <dbReference type="ARBA" id="ARBA00023163"/>
    </source>
</evidence>
<dbReference type="CDD" id="cd00038">
    <property type="entry name" value="CAP_ED"/>
    <property type="match status" value="1"/>
</dbReference>
<evidence type="ECO:0000313" key="6">
    <source>
        <dbReference type="EMBL" id="REI41242.1"/>
    </source>
</evidence>
<evidence type="ECO:0000259" key="5">
    <source>
        <dbReference type="PROSITE" id="PS51063"/>
    </source>
</evidence>
<dbReference type="InterPro" id="IPR036390">
    <property type="entry name" value="WH_DNA-bd_sf"/>
</dbReference>
<gene>
    <name evidence="6" type="ORF">DYH56_07345</name>
</gene>
<keyword evidence="2" id="KW-0238">DNA-binding</keyword>
<dbReference type="InterPro" id="IPR012318">
    <property type="entry name" value="HTH_CRP"/>
</dbReference>
<keyword evidence="3" id="KW-0804">Transcription</keyword>
<protein>
    <recommendedName>
        <fullName evidence="8">cAMP-binding domain of CRP or a regulatory subunit of cAMP-dependent protein kinases</fullName>
    </recommendedName>
</protein>
<dbReference type="SUPFAM" id="SSF51206">
    <property type="entry name" value="cAMP-binding domain-like"/>
    <property type="match status" value="1"/>
</dbReference>
<dbReference type="InterPro" id="IPR014710">
    <property type="entry name" value="RmlC-like_jellyroll"/>
</dbReference>
<sequence length="221" mass="25925">MKKIHDIEKLKLYIKKVNISHIFKPNAIDHLELHFFEQGESIYFAQDRCEYLHVLVSGKAKVFLLNDEGNFMLLDISKPYDFIGDVEFIQEKNIYHNVEAITECILIAIPIIKIHEITISDELYRLLSKDICDKLIKTSKKFSQVILYPIKNRLVTCLVEISDKDRINNFKTQEIADYLGVTARHIRRVIGELYAEKIIEKQGQSIYISNKKLLHKYIIKD</sequence>
<dbReference type="Pfam" id="PF00027">
    <property type="entry name" value="cNMP_binding"/>
    <property type="match status" value="1"/>
</dbReference>
<comment type="caution">
    <text evidence="6">The sequence shown here is derived from an EMBL/GenBank/DDBJ whole genome shotgun (WGS) entry which is preliminary data.</text>
</comment>
<dbReference type="EMBL" id="QUAJ01000011">
    <property type="protein sequence ID" value="REI41242.1"/>
    <property type="molecule type" value="Genomic_DNA"/>
</dbReference>
<evidence type="ECO:0000256" key="1">
    <source>
        <dbReference type="ARBA" id="ARBA00023015"/>
    </source>
</evidence>
<dbReference type="PROSITE" id="PS50042">
    <property type="entry name" value="CNMP_BINDING_3"/>
    <property type="match status" value="1"/>
</dbReference>
<keyword evidence="7" id="KW-1185">Reference proteome</keyword>
<reference evidence="6 7" key="1">
    <citation type="submission" date="2018-08" db="EMBL/GenBank/DDBJ databases">
        <title>Draft genome sequence of Psychrilyobacter sp. strain SD5 isolated from Black Sea water.</title>
        <authorList>
            <person name="Yadav S."/>
            <person name="Villanueva L."/>
            <person name="Damste J.S.S."/>
        </authorList>
    </citation>
    <scope>NUCLEOTIDE SEQUENCE [LARGE SCALE GENOMIC DNA]</scope>
    <source>
        <strain evidence="6 7">SD5</strain>
    </source>
</reference>
<evidence type="ECO:0000256" key="2">
    <source>
        <dbReference type="ARBA" id="ARBA00023125"/>
    </source>
</evidence>
<feature type="domain" description="Cyclic nucleotide-binding" evidence="4">
    <location>
        <begin position="28"/>
        <end position="109"/>
    </location>
</feature>
<dbReference type="RefSeq" id="WP_114642224.1">
    <property type="nucleotide sequence ID" value="NZ_JAACIO010000012.1"/>
</dbReference>
<evidence type="ECO:0008006" key="8">
    <source>
        <dbReference type="Google" id="ProtNLM"/>
    </source>
</evidence>
<accession>A0ABX9KGZ2</accession>
<dbReference type="PROSITE" id="PS51063">
    <property type="entry name" value="HTH_CRP_2"/>
    <property type="match status" value="1"/>
</dbReference>
<dbReference type="Pfam" id="PF13545">
    <property type="entry name" value="HTH_Crp_2"/>
    <property type="match status" value="1"/>
</dbReference>
<dbReference type="InterPro" id="IPR000595">
    <property type="entry name" value="cNMP-bd_dom"/>
</dbReference>
<keyword evidence="1" id="KW-0805">Transcription regulation</keyword>
<dbReference type="SUPFAM" id="SSF46785">
    <property type="entry name" value="Winged helix' DNA-binding domain"/>
    <property type="match status" value="1"/>
</dbReference>
<name>A0ABX9KGZ2_9FUSO</name>